<proteinExistence type="predicted"/>
<dbReference type="RefSeq" id="WP_285994650.1">
    <property type="nucleotide sequence ID" value="NZ_CP127295.1"/>
</dbReference>
<dbReference type="Proteomes" id="UP001239397">
    <property type="component" value="Chromosome"/>
</dbReference>
<dbReference type="EMBL" id="CP127295">
    <property type="protein sequence ID" value="WIX98165.1"/>
    <property type="molecule type" value="Genomic_DNA"/>
</dbReference>
<evidence type="ECO:0000313" key="2">
    <source>
        <dbReference type="Proteomes" id="UP001239397"/>
    </source>
</evidence>
<dbReference type="AlphaFoldDB" id="A0A9Y2JGF9"/>
<accession>A0A9Y2JGF9</accession>
<sequence>MSHPFTSELHEILLRVAGWLPDDVLTRARSTLADDRCADVARLLAFAGRRNVLPLDEDDLDALAELLESEGLDPAVLDAMELIPESSPLLWQFSPEWSSAGDGEGDEGADGAMLISALAEQDLLAEIIEEPGVRGLWSAVRRPASGVPYPEPRVVYVAEVDDDADDVGEPAELSARFQDTLSAAGERDPQVEVVSMHGARPRYQRAAQLGGKLLWSPHEDVEVRVARVFDEVDPDEGPRFAPDHAKIPDEDERARLVEYLETGTELLVTTGTMADIVDPAQASVVPMNFRTDGTWVWTDTVTYYLRTHHLAPDPELLEHIREVGGPPSPLDTVTLGRAMAALEPSQDNEPVWTSSPA</sequence>
<reference evidence="1 2" key="1">
    <citation type="submission" date="2023-06" db="EMBL/GenBank/DDBJ databases">
        <authorList>
            <person name="Oyuntsetseg B."/>
            <person name="Kim S.B."/>
        </authorList>
    </citation>
    <scope>NUCLEOTIDE SEQUENCE [LARGE SCALE GENOMIC DNA]</scope>
    <source>
        <strain evidence="1 2">4-36</strain>
    </source>
</reference>
<protein>
    <submittedName>
        <fullName evidence="1">Uncharacterized protein</fullName>
    </submittedName>
</protein>
<evidence type="ECO:0000313" key="1">
    <source>
        <dbReference type="EMBL" id="WIX98165.1"/>
    </source>
</evidence>
<dbReference type="KEGG" id="amog:QRX60_29315"/>
<keyword evidence="2" id="KW-1185">Reference proteome</keyword>
<name>A0A9Y2JGF9_9PSEU</name>
<gene>
    <name evidence="1" type="ORF">QRX60_29315</name>
</gene>
<organism evidence="1 2">
    <name type="scientific">Amycolatopsis mongoliensis</name>
    <dbReference type="NCBI Taxonomy" id="715475"/>
    <lineage>
        <taxon>Bacteria</taxon>
        <taxon>Bacillati</taxon>
        <taxon>Actinomycetota</taxon>
        <taxon>Actinomycetes</taxon>
        <taxon>Pseudonocardiales</taxon>
        <taxon>Pseudonocardiaceae</taxon>
        <taxon>Amycolatopsis</taxon>
    </lineage>
</organism>